<comment type="caution">
    <text evidence="2">The sequence shown here is derived from an EMBL/GenBank/DDBJ whole genome shotgun (WGS) entry which is preliminary data.</text>
</comment>
<dbReference type="EMBL" id="ANFO01001300">
    <property type="protein sequence ID" value="KGQ02998.1"/>
    <property type="molecule type" value="Genomic_DNA"/>
</dbReference>
<evidence type="ECO:0000313" key="2">
    <source>
        <dbReference type="EMBL" id="KGQ02998.1"/>
    </source>
</evidence>
<dbReference type="InterPro" id="IPR020301">
    <property type="entry name" value="Mrx7"/>
</dbReference>
<accession>A0A0A2V680</accession>
<dbReference type="eggNOG" id="ENOG502SZ4D">
    <property type="taxonomic scope" value="Eukaryota"/>
</dbReference>
<evidence type="ECO:0000313" key="3">
    <source>
        <dbReference type="Proteomes" id="UP000030106"/>
    </source>
</evidence>
<feature type="region of interest" description="Disordered" evidence="1">
    <location>
        <begin position="41"/>
        <end position="67"/>
    </location>
</feature>
<evidence type="ECO:0000256" key="1">
    <source>
        <dbReference type="SAM" id="MobiDB-lite"/>
    </source>
</evidence>
<dbReference type="Pfam" id="PF10906">
    <property type="entry name" value="Mrx7"/>
    <property type="match status" value="1"/>
</dbReference>
<gene>
    <name evidence="2" type="ORF">BBAD15_g11779</name>
</gene>
<name>A0A0A2V680_BEABA</name>
<protein>
    <submittedName>
        <fullName evidence="2">Uncharacterized protein</fullName>
    </submittedName>
</protein>
<organism evidence="2 3">
    <name type="scientific">Beauveria bassiana D1-5</name>
    <dbReference type="NCBI Taxonomy" id="1245745"/>
    <lineage>
        <taxon>Eukaryota</taxon>
        <taxon>Fungi</taxon>
        <taxon>Dikarya</taxon>
        <taxon>Ascomycota</taxon>
        <taxon>Pezizomycotina</taxon>
        <taxon>Sordariomycetes</taxon>
        <taxon>Hypocreomycetidae</taxon>
        <taxon>Hypocreales</taxon>
        <taxon>Cordycipitaceae</taxon>
        <taxon>Beauveria</taxon>
    </lineage>
</organism>
<dbReference type="OrthoDB" id="4138121at2759"/>
<dbReference type="HOGENOM" id="CLU_183945_0_0_1"/>
<sequence length="96" mass="11011">MAHPFVWALRIVHAFEDRIVAAILRRPGFHRGVGRIHKYIDEKQHGRHPHEPLAPGEATADPNASDRGRTFIKHFVDELRNQARGKPTDIDKTPHK</sequence>
<proteinExistence type="predicted"/>
<dbReference type="Proteomes" id="UP000030106">
    <property type="component" value="Unassembled WGS sequence"/>
</dbReference>
<reference evidence="2 3" key="1">
    <citation type="submission" date="2012-10" db="EMBL/GenBank/DDBJ databases">
        <title>Genome sequencing and analysis of entomopathogenic fungi Beauveria bassiana D1-5.</title>
        <authorList>
            <person name="Li Q."/>
            <person name="Wang L."/>
            <person name="Zhang Z."/>
            <person name="Wang Q."/>
            <person name="Ren J."/>
            <person name="Wang M."/>
            <person name="Xu W."/>
            <person name="Wang J."/>
            <person name="Lu Y."/>
            <person name="Du Q."/>
            <person name="Sun Z."/>
        </authorList>
    </citation>
    <scope>NUCLEOTIDE SEQUENCE [LARGE SCALE GENOMIC DNA]</scope>
    <source>
        <strain evidence="2 3">D1-5</strain>
    </source>
</reference>
<dbReference type="AlphaFoldDB" id="A0A0A2V680"/>